<name>A0AAW2JJF8_SESRA</name>
<organism evidence="2">
    <name type="scientific">Sesamum radiatum</name>
    <name type="common">Black benniseed</name>
    <dbReference type="NCBI Taxonomy" id="300843"/>
    <lineage>
        <taxon>Eukaryota</taxon>
        <taxon>Viridiplantae</taxon>
        <taxon>Streptophyta</taxon>
        <taxon>Embryophyta</taxon>
        <taxon>Tracheophyta</taxon>
        <taxon>Spermatophyta</taxon>
        <taxon>Magnoliopsida</taxon>
        <taxon>eudicotyledons</taxon>
        <taxon>Gunneridae</taxon>
        <taxon>Pentapetalae</taxon>
        <taxon>asterids</taxon>
        <taxon>lamiids</taxon>
        <taxon>Lamiales</taxon>
        <taxon>Pedaliaceae</taxon>
        <taxon>Sesamum</taxon>
    </lineage>
</organism>
<reference evidence="2" key="2">
    <citation type="journal article" date="2024" name="Plant">
        <title>Genomic evolution and insights into agronomic trait innovations of Sesamum species.</title>
        <authorList>
            <person name="Miao H."/>
            <person name="Wang L."/>
            <person name="Qu L."/>
            <person name="Liu H."/>
            <person name="Sun Y."/>
            <person name="Le M."/>
            <person name="Wang Q."/>
            <person name="Wei S."/>
            <person name="Zheng Y."/>
            <person name="Lin W."/>
            <person name="Duan Y."/>
            <person name="Cao H."/>
            <person name="Xiong S."/>
            <person name="Wang X."/>
            <person name="Wei L."/>
            <person name="Li C."/>
            <person name="Ma Q."/>
            <person name="Ju M."/>
            <person name="Zhao R."/>
            <person name="Li G."/>
            <person name="Mu C."/>
            <person name="Tian Q."/>
            <person name="Mei H."/>
            <person name="Zhang T."/>
            <person name="Gao T."/>
            <person name="Zhang H."/>
        </authorList>
    </citation>
    <scope>NUCLEOTIDE SEQUENCE</scope>
    <source>
        <strain evidence="2">G02</strain>
    </source>
</reference>
<dbReference type="EMBL" id="JACGWJ010000154">
    <property type="protein sequence ID" value="KAL0294587.1"/>
    <property type="molecule type" value="Genomic_DNA"/>
</dbReference>
<dbReference type="AlphaFoldDB" id="A0AAW2JJF8"/>
<evidence type="ECO:0000256" key="1">
    <source>
        <dbReference type="SAM" id="MobiDB-lite"/>
    </source>
</evidence>
<sequence>MVEFHPPTAKIISPNPTIKPSHFRFPSPVFTSQRKKSRKEGGVHGGGQPKAANVMVSVCMAAPAGEADADVCTNPRKENRW</sequence>
<protein>
    <submittedName>
        <fullName evidence="2">Uncharacterized protein</fullName>
    </submittedName>
</protein>
<evidence type="ECO:0000313" key="2">
    <source>
        <dbReference type="EMBL" id="KAL0294587.1"/>
    </source>
</evidence>
<proteinExistence type="predicted"/>
<reference evidence="2" key="1">
    <citation type="submission" date="2020-06" db="EMBL/GenBank/DDBJ databases">
        <authorList>
            <person name="Li T."/>
            <person name="Hu X."/>
            <person name="Zhang T."/>
            <person name="Song X."/>
            <person name="Zhang H."/>
            <person name="Dai N."/>
            <person name="Sheng W."/>
            <person name="Hou X."/>
            <person name="Wei L."/>
        </authorList>
    </citation>
    <scope>NUCLEOTIDE SEQUENCE</scope>
    <source>
        <strain evidence="2">G02</strain>
        <tissue evidence="2">Leaf</tissue>
    </source>
</reference>
<feature type="region of interest" description="Disordered" evidence="1">
    <location>
        <begin position="1"/>
        <end position="50"/>
    </location>
</feature>
<comment type="caution">
    <text evidence="2">The sequence shown here is derived from an EMBL/GenBank/DDBJ whole genome shotgun (WGS) entry which is preliminary data.</text>
</comment>
<gene>
    <name evidence="2" type="ORF">Sradi_6878100</name>
</gene>
<accession>A0AAW2JJF8</accession>